<dbReference type="OrthoDB" id="10050524at2759"/>
<keyword evidence="4" id="KW-1185">Reference proteome</keyword>
<dbReference type="AlphaFoldDB" id="A0A3M7T0W9"/>
<evidence type="ECO:0000313" key="4">
    <source>
        <dbReference type="Proteomes" id="UP000276133"/>
    </source>
</evidence>
<accession>A0A3M7T0W9</accession>
<dbReference type="GO" id="GO:0005509">
    <property type="term" value="F:calcium ion binding"/>
    <property type="evidence" value="ECO:0007669"/>
    <property type="project" value="InterPro"/>
</dbReference>
<dbReference type="Pfam" id="PF13499">
    <property type="entry name" value="EF-hand_7"/>
    <property type="match status" value="1"/>
</dbReference>
<organism evidence="3 4">
    <name type="scientific">Brachionus plicatilis</name>
    <name type="common">Marine rotifer</name>
    <name type="synonym">Brachionus muelleri</name>
    <dbReference type="NCBI Taxonomy" id="10195"/>
    <lineage>
        <taxon>Eukaryota</taxon>
        <taxon>Metazoa</taxon>
        <taxon>Spiralia</taxon>
        <taxon>Gnathifera</taxon>
        <taxon>Rotifera</taxon>
        <taxon>Eurotatoria</taxon>
        <taxon>Monogononta</taxon>
        <taxon>Pseudotrocha</taxon>
        <taxon>Ploima</taxon>
        <taxon>Brachionidae</taxon>
        <taxon>Brachionus</taxon>
    </lineage>
</organism>
<dbReference type="InterPro" id="IPR002048">
    <property type="entry name" value="EF_hand_dom"/>
</dbReference>
<protein>
    <recommendedName>
        <fullName evidence="2">EF-hand domain-containing protein</fullName>
    </recommendedName>
</protein>
<dbReference type="Proteomes" id="UP000276133">
    <property type="component" value="Unassembled WGS sequence"/>
</dbReference>
<name>A0A3M7T0W9_BRAPC</name>
<dbReference type="PROSITE" id="PS50222">
    <property type="entry name" value="EF_HAND_2"/>
    <property type="match status" value="1"/>
</dbReference>
<dbReference type="SUPFAM" id="SSF47473">
    <property type="entry name" value="EF-hand"/>
    <property type="match status" value="1"/>
</dbReference>
<comment type="caution">
    <text evidence="3">The sequence shown here is derived from an EMBL/GenBank/DDBJ whole genome shotgun (WGS) entry which is preliminary data.</text>
</comment>
<sequence>MSGTVRSHINQDLLTTSSIISDGLYNEFNSLNFENIHSSVPLEYREQEPSSQMESAILKSTEPIPVNVQDEEIMVNGERGLWINRTESLNWKGPIELNSYPINEDPEPEVIKKTTSQKLEYVQELAIRYLRPPTPPAPGDIIINKSPNQIAPPAPPIIIRQQPPRPSTPEPLVIREAPPTPPPQIGKKVITIGGKKIPPPPRKVIIERLAEVPAKPQSVIIERWLPYRSQKRKVIFNKTNHSDSVVIKPRNMIVQWEPPQVHIKKEFQYLGIVRANPTEYVKRYGNTLIEPVNLPKFVVDIQAPQGVVLASESKNEPLYELEGDIEALNYVDLEREGLSEYKKYVNKSLGYPQSKKYGHVESFEYETYTARLINNQVDTNNIHMAVGSVADKQLKPGQSSPVVSPSGQSNASVDSESIETLIEYLFKSVDTERNGKVNVLEGEKLLLKLNSRLDKQFNEEDVKSFFNDIAIGKDGLVDLQDFKRAFLNLISIS</sequence>
<reference evidence="3 4" key="1">
    <citation type="journal article" date="2018" name="Sci. Rep.">
        <title>Genomic signatures of local adaptation to the degree of environmental predictability in rotifers.</title>
        <authorList>
            <person name="Franch-Gras L."/>
            <person name="Hahn C."/>
            <person name="Garcia-Roger E.M."/>
            <person name="Carmona M.J."/>
            <person name="Serra M."/>
            <person name="Gomez A."/>
        </authorList>
    </citation>
    <scope>NUCLEOTIDE SEQUENCE [LARGE SCALE GENOMIC DNA]</scope>
    <source>
        <strain evidence="3">HYR1</strain>
    </source>
</reference>
<evidence type="ECO:0000256" key="1">
    <source>
        <dbReference type="SAM" id="MobiDB-lite"/>
    </source>
</evidence>
<dbReference type="Gene3D" id="1.10.238.10">
    <property type="entry name" value="EF-hand"/>
    <property type="match status" value="1"/>
</dbReference>
<feature type="domain" description="EF-hand" evidence="2">
    <location>
        <begin position="457"/>
        <end position="492"/>
    </location>
</feature>
<dbReference type="InterPro" id="IPR011992">
    <property type="entry name" value="EF-hand-dom_pair"/>
</dbReference>
<dbReference type="EMBL" id="REGN01000477">
    <property type="protein sequence ID" value="RNA41671.1"/>
    <property type="molecule type" value="Genomic_DNA"/>
</dbReference>
<evidence type="ECO:0000313" key="3">
    <source>
        <dbReference type="EMBL" id="RNA41671.1"/>
    </source>
</evidence>
<evidence type="ECO:0000259" key="2">
    <source>
        <dbReference type="PROSITE" id="PS50222"/>
    </source>
</evidence>
<gene>
    <name evidence="3" type="ORF">BpHYR1_052784</name>
</gene>
<feature type="region of interest" description="Disordered" evidence="1">
    <location>
        <begin position="174"/>
        <end position="193"/>
    </location>
</feature>
<proteinExistence type="predicted"/>